<sequence length="146" mass="16444">MKLLSAFVLVLVLAKGCNSSELRKESENISFEYEATTRGNYAKIIAKQDTIFTIKGRKGEAVEKKLSRSDWNEMLDLLAKIDKNNIQNLKAPTEKRFYDGAMIASLTVIHGKDTYKSTSFDHGTPPKEIEKLVEKIIAASDMQKED</sequence>
<keyword evidence="2" id="KW-1185">Reference proteome</keyword>
<dbReference type="RefSeq" id="WP_121375648.1">
    <property type="nucleotide sequence ID" value="NZ_RBLC01000001.1"/>
</dbReference>
<accession>A0A495MPP6</accession>
<name>A0A495MPP6_9FLAO</name>
<protein>
    <submittedName>
        <fullName evidence="1">Uncharacterized protein</fullName>
    </submittedName>
</protein>
<dbReference type="OrthoDB" id="1446480at2"/>
<gene>
    <name evidence="1" type="ORF">CLV94_1376</name>
</gene>
<dbReference type="EMBL" id="RBLC01000001">
    <property type="protein sequence ID" value="RKS26319.1"/>
    <property type="molecule type" value="Genomic_DNA"/>
</dbReference>
<dbReference type="AlphaFoldDB" id="A0A495MPP6"/>
<reference evidence="1 2" key="1">
    <citation type="submission" date="2018-10" db="EMBL/GenBank/DDBJ databases">
        <title>Genomic Encyclopedia of Archaeal and Bacterial Type Strains, Phase II (KMG-II): from individual species to whole genera.</title>
        <authorList>
            <person name="Goeker M."/>
        </authorList>
    </citation>
    <scope>NUCLEOTIDE SEQUENCE [LARGE SCALE GENOMIC DNA]</scope>
    <source>
        <strain evidence="1 2">DSM 29537</strain>
    </source>
</reference>
<evidence type="ECO:0000313" key="1">
    <source>
        <dbReference type="EMBL" id="RKS26319.1"/>
    </source>
</evidence>
<dbReference type="Proteomes" id="UP000277579">
    <property type="component" value="Unassembled WGS sequence"/>
</dbReference>
<organism evidence="1 2">
    <name type="scientific">Flavobacterium endophyticum</name>
    <dbReference type="NCBI Taxonomy" id="1540163"/>
    <lineage>
        <taxon>Bacteria</taxon>
        <taxon>Pseudomonadati</taxon>
        <taxon>Bacteroidota</taxon>
        <taxon>Flavobacteriia</taxon>
        <taxon>Flavobacteriales</taxon>
        <taxon>Flavobacteriaceae</taxon>
        <taxon>Flavobacterium</taxon>
    </lineage>
</organism>
<proteinExistence type="predicted"/>
<evidence type="ECO:0000313" key="2">
    <source>
        <dbReference type="Proteomes" id="UP000277579"/>
    </source>
</evidence>
<comment type="caution">
    <text evidence="1">The sequence shown here is derived from an EMBL/GenBank/DDBJ whole genome shotgun (WGS) entry which is preliminary data.</text>
</comment>